<feature type="region of interest" description="Disordered" evidence="1">
    <location>
        <begin position="51"/>
        <end position="78"/>
    </location>
</feature>
<dbReference type="RefSeq" id="XP_028481046.1">
    <property type="nucleotide sequence ID" value="XM_028633238.1"/>
</dbReference>
<dbReference type="Proteomes" id="UP000283841">
    <property type="component" value="Unassembled WGS sequence"/>
</dbReference>
<feature type="transmembrane region" description="Helical" evidence="2">
    <location>
        <begin position="22"/>
        <end position="41"/>
    </location>
</feature>
<dbReference type="OrthoDB" id="10320666at2759"/>
<reference evidence="3 4" key="1">
    <citation type="journal article" date="2018" name="Front. Microbiol.">
        <title>Genomic and genetic insights into a cosmopolitan fungus, Paecilomyces variotii (Eurotiales).</title>
        <authorList>
            <person name="Urquhart A.S."/>
            <person name="Mondo S.J."/>
            <person name="Makela M.R."/>
            <person name="Hane J.K."/>
            <person name="Wiebenga A."/>
            <person name="He G."/>
            <person name="Mihaltcheva S."/>
            <person name="Pangilinan J."/>
            <person name="Lipzen A."/>
            <person name="Barry K."/>
            <person name="de Vries R.P."/>
            <person name="Grigoriev I.V."/>
            <person name="Idnurm A."/>
        </authorList>
    </citation>
    <scope>NUCLEOTIDE SEQUENCE [LARGE SCALE GENOMIC DNA]</scope>
    <source>
        <strain evidence="3 4">CBS 101075</strain>
    </source>
</reference>
<keyword evidence="2" id="KW-0472">Membrane</keyword>
<dbReference type="VEuPathDB" id="FungiDB:C8Q69DRAFT_511029"/>
<evidence type="ECO:0000313" key="3">
    <source>
        <dbReference type="EMBL" id="RWQ91401.1"/>
    </source>
</evidence>
<dbReference type="EMBL" id="RCNU01000021">
    <property type="protein sequence ID" value="RWQ91401.1"/>
    <property type="molecule type" value="Genomic_DNA"/>
</dbReference>
<keyword evidence="2" id="KW-0812">Transmembrane</keyword>
<keyword evidence="4" id="KW-1185">Reference proteome</keyword>
<feature type="compositionally biased region" description="Basic and acidic residues" evidence="1">
    <location>
        <begin position="53"/>
        <end position="62"/>
    </location>
</feature>
<comment type="caution">
    <text evidence="3">The sequence shown here is derived from an EMBL/GenBank/DDBJ whole genome shotgun (WGS) entry which is preliminary data.</text>
</comment>
<organism evidence="3 4">
    <name type="scientific">Byssochlamys spectabilis</name>
    <name type="common">Paecilomyces variotii</name>
    <dbReference type="NCBI Taxonomy" id="264951"/>
    <lineage>
        <taxon>Eukaryota</taxon>
        <taxon>Fungi</taxon>
        <taxon>Dikarya</taxon>
        <taxon>Ascomycota</taxon>
        <taxon>Pezizomycotina</taxon>
        <taxon>Eurotiomycetes</taxon>
        <taxon>Eurotiomycetidae</taxon>
        <taxon>Eurotiales</taxon>
        <taxon>Thermoascaceae</taxon>
        <taxon>Paecilomyces</taxon>
    </lineage>
</organism>
<evidence type="ECO:0000256" key="2">
    <source>
        <dbReference type="SAM" id="Phobius"/>
    </source>
</evidence>
<name>A0A443HHV1_BYSSP</name>
<evidence type="ECO:0000256" key="1">
    <source>
        <dbReference type="SAM" id="MobiDB-lite"/>
    </source>
</evidence>
<accession>A0A443HHV1</accession>
<protein>
    <submittedName>
        <fullName evidence="3">Uncharacterized protein</fullName>
    </submittedName>
</protein>
<gene>
    <name evidence="3" type="ORF">C8Q69DRAFT_511029</name>
</gene>
<proteinExistence type="predicted"/>
<keyword evidence="2" id="KW-1133">Transmembrane helix</keyword>
<sequence>MAISTGGILTYGRKGPVRSRNIALASVATISTTLLVMFRYGMFRGKQLTTSPAEHRTMHGEDDPTLQTDQATAKAARGPKRWYNFGKE</sequence>
<dbReference type="AlphaFoldDB" id="A0A443HHV1"/>
<evidence type="ECO:0000313" key="4">
    <source>
        <dbReference type="Proteomes" id="UP000283841"/>
    </source>
</evidence>
<dbReference type="GeneID" id="39602515"/>